<evidence type="ECO:0000313" key="3">
    <source>
        <dbReference type="EMBL" id="MBP2180038.1"/>
    </source>
</evidence>
<organism evidence="3 4">
    <name type="scientific">Amycolatopsis magusensis</name>
    <dbReference type="NCBI Taxonomy" id="882444"/>
    <lineage>
        <taxon>Bacteria</taxon>
        <taxon>Bacillati</taxon>
        <taxon>Actinomycetota</taxon>
        <taxon>Actinomycetes</taxon>
        <taxon>Pseudonocardiales</taxon>
        <taxon>Pseudonocardiaceae</taxon>
        <taxon>Amycolatopsis</taxon>
    </lineage>
</organism>
<keyword evidence="4" id="KW-1185">Reference proteome</keyword>
<dbReference type="InterPro" id="IPR011251">
    <property type="entry name" value="Luciferase-like_dom"/>
</dbReference>
<protein>
    <submittedName>
        <fullName evidence="3">F420-dependent oxidoreductase-like protein</fullName>
    </submittedName>
</protein>
<dbReference type="PANTHER" id="PTHR43244:SF1">
    <property type="entry name" value="5,10-METHYLENETETRAHYDROMETHANOPTERIN REDUCTASE"/>
    <property type="match status" value="1"/>
</dbReference>
<dbReference type="RefSeq" id="WP_209663668.1">
    <property type="nucleotide sequence ID" value="NZ_JAGGMS010000001.1"/>
</dbReference>
<evidence type="ECO:0000259" key="2">
    <source>
        <dbReference type="Pfam" id="PF00296"/>
    </source>
</evidence>
<sequence>MRLGTAIAPAAGAVNAVDDVVGQARRAAAAGVRSTWFGQVFSYDAITLATVVGRAVPEVSVGVSVVPLAGRHPLLVASQAQTAQAATGGRFALGLGLGAAQFAEPVFGTPHDRPIARLREFLTVVRSVFETGTAAFEGELITAKPPMPAKVAGANPVPVVVAAMGPQALRAAGELADGTLPFLAGPKALANHIVPAISKAAEAAGRPAPRIVAALPAVVTDDLETARRRVAEQTGFYDTIPSYQRIVALSGASKAADLAVVGDEELVAAEIRRYFDAGATEVVVTQSDLVGTTDQLRTWRLLGELTRNL</sequence>
<dbReference type="NCBIfam" id="TIGR03564">
    <property type="entry name" value="F420_MSMEG_4879"/>
    <property type="match status" value="1"/>
</dbReference>
<reference evidence="3 4" key="1">
    <citation type="submission" date="2021-03" db="EMBL/GenBank/DDBJ databases">
        <title>Sequencing the genomes of 1000 actinobacteria strains.</title>
        <authorList>
            <person name="Klenk H.-P."/>
        </authorList>
    </citation>
    <scope>NUCLEOTIDE SEQUENCE [LARGE SCALE GENOMIC DNA]</scope>
    <source>
        <strain evidence="3 4">DSM 45510</strain>
    </source>
</reference>
<dbReference type="PANTHER" id="PTHR43244">
    <property type="match status" value="1"/>
</dbReference>
<dbReference type="EMBL" id="JAGGMS010000001">
    <property type="protein sequence ID" value="MBP2180038.1"/>
    <property type="molecule type" value="Genomic_DNA"/>
</dbReference>
<proteinExistence type="predicted"/>
<dbReference type="Gene3D" id="3.20.20.30">
    <property type="entry name" value="Luciferase-like domain"/>
    <property type="match status" value="1"/>
</dbReference>
<dbReference type="InterPro" id="IPR019910">
    <property type="entry name" value="Lucif-like_OxRdtase_MSMEG_4879"/>
</dbReference>
<dbReference type="CDD" id="cd01097">
    <property type="entry name" value="Tetrahydromethanopterin_reductase"/>
    <property type="match status" value="1"/>
</dbReference>
<dbReference type="Proteomes" id="UP000741013">
    <property type="component" value="Unassembled WGS sequence"/>
</dbReference>
<name>A0ABS4PME8_9PSEU</name>
<feature type="domain" description="Luciferase-like" evidence="2">
    <location>
        <begin position="13"/>
        <end position="296"/>
    </location>
</feature>
<accession>A0ABS4PME8</accession>
<dbReference type="SUPFAM" id="SSF51679">
    <property type="entry name" value="Bacterial luciferase-like"/>
    <property type="match status" value="1"/>
</dbReference>
<gene>
    <name evidence="3" type="ORF">JOM49_001564</name>
</gene>
<keyword evidence="1" id="KW-0560">Oxidoreductase</keyword>
<dbReference type="Pfam" id="PF00296">
    <property type="entry name" value="Bac_luciferase"/>
    <property type="match status" value="1"/>
</dbReference>
<dbReference type="InterPro" id="IPR050564">
    <property type="entry name" value="F420-G6PD/mer"/>
</dbReference>
<evidence type="ECO:0000313" key="4">
    <source>
        <dbReference type="Proteomes" id="UP000741013"/>
    </source>
</evidence>
<comment type="caution">
    <text evidence="3">The sequence shown here is derived from an EMBL/GenBank/DDBJ whole genome shotgun (WGS) entry which is preliminary data.</text>
</comment>
<dbReference type="InterPro" id="IPR036661">
    <property type="entry name" value="Luciferase-like_sf"/>
</dbReference>
<evidence type="ECO:0000256" key="1">
    <source>
        <dbReference type="ARBA" id="ARBA00023002"/>
    </source>
</evidence>